<sequence>MAVIKHAQKVIDTVISAQCMKPLKIPDDDFLAPMFKEAPRIFDQVPPPSEGNLSQLKTGFAQHLRVNNPYRFTETDEYGNLVFKGTKWGCYKGFEVGGNRNSNVGALWAHYFHDMSLNSNGKKKPTARISYVMHTHMHRMASMKRKNCTGGPFQIMFEEDGGFKNPLDGYNMSRSPGYWIGKGYRSIEDAVSYCERFGIAYEVEVPRFRFLRKKTYAENFKYKEPKSDD</sequence>
<evidence type="ECO:0000256" key="1">
    <source>
        <dbReference type="ARBA" id="ARBA00005882"/>
    </source>
</evidence>
<evidence type="ECO:0000256" key="4">
    <source>
        <dbReference type="ARBA" id="ARBA00022792"/>
    </source>
</evidence>
<organism evidence="10 11">
    <name type="scientific">Stentor coeruleus</name>
    <dbReference type="NCBI Taxonomy" id="5963"/>
    <lineage>
        <taxon>Eukaryota</taxon>
        <taxon>Sar</taxon>
        <taxon>Alveolata</taxon>
        <taxon>Ciliophora</taxon>
        <taxon>Postciliodesmatophora</taxon>
        <taxon>Heterotrichea</taxon>
        <taxon>Heterotrichida</taxon>
        <taxon>Stentoridae</taxon>
        <taxon>Stentor</taxon>
    </lineage>
</organism>
<evidence type="ECO:0000256" key="2">
    <source>
        <dbReference type="ARBA" id="ARBA00022448"/>
    </source>
</evidence>
<evidence type="ECO:0000256" key="8">
    <source>
        <dbReference type="ARBA" id="ARBA00023136"/>
    </source>
</evidence>
<dbReference type="Proteomes" id="UP000187209">
    <property type="component" value="Unassembled WGS sequence"/>
</dbReference>
<dbReference type="Pfam" id="PF04800">
    <property type="entry name" value="NDUS4"/>
    <property type="match status" value="1"/>
</dbReference>
<proteinExistence type="inferred from homology"/>
<keyword evidence="7 9" id="KW-0496">Mitochondrion</keyword>
<evidence type="ECO:0000256" key="6">
    <source>
        <dbReference type="ARBA" id="ARBA00022982"/>
    </source>
</evidence>
<dbReference type="OrthoDB" id="3089at2759"/>
<evidence type="ECO:0000313" key="10">
    <source>
        <dbReference type="EMBL" id="OMJ86948.1"/>
    </source>
</evidence>
<comment type="function">
    <text evidence="9">Accessory subunit of the mitochondrial membrane respiratory chain NADH dehydrogenase (Complex I), that is believed not to be involved in catalysis. Complex I functions in the transfer of electrons from NADH to the respiratory chain. The immediate electron acceptor for the enzyme is believed to be ubiquinone.</text>
</comment>
<dbReference type="GO" id="GO:0005743">
    <property type="term" value="C:mitochondrial inner membrane"/>
    <property type="evidence" value="ECO:0007669"/>
    <property type="project" value="UniProtKB-SubCell"/>
</dbReference>
<protein>
    <recommendedName>
        <fullName evidence="9">NADH dehydrogenase [ubiquinone] iron-sulfur protein 4, mitochondrial</fullName>
    </recommendedName>
</protein>
<dbReference type="InterPro" id="IPR006885">
    <property type="entry name" value="NADH_UbQ_FeS_4_mit-like"/>
</dbReference>
<evidence type="ECO:0000256" key="3">
    <source>
        <dbReference type="ARBA" id="ARBA00022660"/>
    </source>
</evidence>
<keyword evidence="6 9" id="KW-0249">Electron transport</keyword>
<evidence type="ECO:0000256" key="9">
    <source>
        <dbReference type="RuleBase" id="RU367010"/>
    </source>
</evidence>
<dbReference type="Gene3D" id="3.30.160.190">
    <property type="entry name" value="atu1810 like domain"/>
    <property type="match status" value="1"/>
</dbReference>
<keyword evidence="5 9" id="KW-0809">Transit peptide</keyword>
<dbReference type="InterPro" id="IPR038532">
    <property type="entry name" value="NDUFS4-like_sf"/>
</dbReference>
<dbReference type="EMBL" id="MPUH01000190">
    <property type="protein sequence ID" value="OMJ86948.1"/>
    <property type="molecule type" value="Genomic_DNA"/>
</dbReference>
<comment type="caution">
    <text evidence="10">The sequence shown here is derived from an EMBL/GenBank/DDBJ whole genome shotgun (WGS) entry which is preliminary data.</text>
</comment>
<dbReference type="AlphaFoldDB" id="A0A1R2CD55"/>
<evidence type="ECO:0000313" key="11">
    <source>
        <dbReference type="Proteomes" id="UP000187209"/>
    </source>
</evidence>
<comment type="subcellular location">
    <subcellularLocation>
        <location evidence="9">Mitochondrion inner membrane</location>
        <topology evidence="9">Peripheral membrane protein</topology>
        <orientation evidence="9">Matrix side</orientation>
    </subcellularLocation>
</comment>
<keyword evidence="8 9" id="KW-0472">Membrane</keyword>
<gene>
    <name evidence="10" type="ORF">SteCoe_11418</name>
</gene>
<comment type="similarity">
    <text evidence="1 9">Belongs to the complex I NDUFS4 subunit family.</text>
</comment>
<keyword evidence="11" id="KW-1185">Reference proteome</keyword>
<keyword evidence="3 9" id="KW-0679">Respiratory chain</keyword>
<reference evidence="10 11" key="1">
    <citation type="submission" date="2016-11" db="EMBL/GenBank/DDBJ databases">
        <title>The macronuclear genome of Stentor coeruleus: a giant cell with tiny introns.</title>
        <authorList>
            <person name="Slabodnick M."/>
            <person name="Ruby J.G."/>
            <person name="Reiff S.B."/>
            <person name="Swart E.C."/>
            <person name="Gosai S."/>
            <person name="Prabakaran S."/>
            <person name="Witkowska E."/>
            <person name="Larue G.E."/>
            <person name="Fisher S."/>
            <person name="Freeman R.M."/>
            <person name="Gunawardena J."/>
            <person name="Chu W."/>
            <person name="Stover N.A."/>
            <person name="Gregory B.D."/>
            <person name="Nowacki M."/>
            <person name="Derisi J."/>
            <person name="Roy S.W."/>
            <person name="Marshall W.F."/>
            <person name="Sood P."/>
        </authorList>
    </citation>
    <scope>NUCLEOTIDE SEQUENCE [LARGE SCALE GENOMIC DNA]</scope>
    <source>
        <strain evidence="10">WM001</strain>
    </source>
</reference>
<dbReference type="GO" id="GO:0022900">
    <property type="term" value="P:electron transport chain"/>
    <property type="evidence" value="ECO:0007669"/>
    <property type="project" value="InterPro"/>
</dbReference>
<evidence type="ECO:0000256" key="5">
    <source>
        <dbReference type="ARBA" id="ARBA00022946"/>
    </source>
</evidence>
<name>A0A1R2CD55_9CILI</name>
<keyword evidence="4 9" id="KW-0999">Mitochondrion inner membrane</keyword>
<evidence type="ECO:0000256" key="7">
    <source>
        <dbReference type="ARBA" id="ARBA00023128"/>
    </source>
</evidence>
<accession>A0A1R2CD55</accession>
<keyword evidence="2 9" id="KW-0813">Transport</keyword>